<dbReference type="Proteomes" id="UP000838748">
    <property type="component" value="Unassembled WGS sequence"/>
</dbReference>
<accession>A0ABN8DXX9</accession>
<reference evidence="1" key="1">
    <citation type="submission" date="2021-11" db="EMBL/GenBank/DDBJ databases">
        <authorList>
            <person name="Rodrigo-Torres L."/>
            <person name="Arahal R. D."/>
            <person name="Lucena T."/>
        </authorList>
    </citation>
    <scope>NUCLEOTIDE SEQUENCE</scope>
    <source>
        <strain evidence="1">CECT 7928</strain>
    </source>
</reference>
<dbReference type="RefSeq" id="WP_237359620.1">
    <property type="nucleotide sequence ID" value="NZ_CAKLDM010000001.1"/>
</dbReference>
<evidence type="ECO:0000313" key="1">
    <source>
        <dbReference type="EMBL" id="CAH0536117.1"/>
    </source>
</evidence>
<dbReference type="PIRSF" id="PIRSF028301">
    <property type="entry name" value="UCP028301"/>
    <property type="match status" value="1"/>
</dbReference>
<dbReference type="InterPro" id="IPR008312">
    <property type="entry name" value="T6SS_TssB1"/>
</dbReference>
<dbReference type="PANTHER" id="PTHR35850:SF2">
    <property type="entry name" value="TYPE VI SECRETION SYSTEM CONTRACTILE SHEATH SMALL SUBUNIT"/>
    <property type="match status" value="1"/>
</dbReference>
<dbReference type="PANTHER" id="PTHR35850">
    <property type="entry name" value="CYTOPLASMIC PROTEIN-RELATED"/>
    <property type="match status" value="1"/>
</dbReference>
<evidence type="ECO:0000313" key="2">
    <source>
        <dbReference type="Proteomes" id="UP000838748"/>
    </source>
</evidence>
<protein>
    <recommendedName>
        <fullName evidence="3">Type VI secretion system contractile sheath small subunit</fullName>
    </recommendedName>
</protein>
<dbReference type="EMBL" id="CAKLDM010000001">
    <property type="protein sequence ID" value="CAH0536117.1"/>
    <property type="molecule type" value="Genomic_DNA"/>
</dbReference>
<dbReference type="NCBIfam" id="TIGR03358">
    <property type="entry name" value="VI_chp_5"/>
    <property type="match status" value="1"/>
</dbReference>
<evidence type="ECO:0008006" key="3">
    <source>
        <dbReference type="Google" id="ProtNLM"/>
    </source>
</evidence>
<comment type="caution">
    <text evidence="1">The sequence shown here is derived from an EMBL/GenBank/DDBJ whole genome shotgun (WGS) entry which is preliminary data.</text>
</comment>
<dbReference type="Pfam" id="PF05591">
    <property type="entry name" value="T6SS_VipA"/>
    <property type="match status" value="1"/>
</dbReference>
<organism evidence="1 2">
    <name type="scientific">Vibrio marisflavi CECT 7928</name>
    <dbReference type="NCBI Taxonomy" id="634439"/>
    <lineage>
        <taxon>Bacteria</taxon>
        <taxon>Pseudomonadati</taxon>
        <taxon>Pseudomonadota</taxon>
        <taxon>Gammaproteobacteria</taxon>
        <taxon>Vibrionales</taxon>
        <taxon>Vibrionaceae</taxon>
        <taxon>Vibrio</taxon>
    </lineage>
</organism>
<name>A0ABN8DXX9_9VIBR</name>
<proteinExistence type="predicted"/>
<keyword evidence="2" id="KW-1185">Reference proteome</keyword>
<sequence>MAKESSVAPKERVNIVYKPATGDAKEEVELPLKMLVVGDFTLAEDERMVEDRTPVNVDKDNFNDVLKAQGLNLEFAVPKKLAGAEEDEQLPVNLKVESMKDFEPDQIIRQIPEIAKLMELRDALKALKSPLSNVPEFRKKVQGLIQDESSRNALLKELGIEAEEPQAE</sequence>
<gene>
    <name evidence="1" type="ORF">VMF7928_00211</name>
</gene>